<proteinExistence type="inferred from homology"/>
<dbReference type="CDD" id="cd00190">
    <property type="entry name" value="Tryp_SPc"/>
    <property type="match status" value="1"/>
</dbReference>
<feature type="non-terminal residue" evidence="4">
    <location>
        <position position="1"/>
    </location>
</feature>
<dbReference type="InterPro" id="IPR001254">
    <property type="entry name" value="Trypsin_dom"/>
</dbReference>
<dbReference type="PRINTS" id="PR00722">
    <property type="entry name" value="CHYMOTRYPSIN"/>
</dbReference>
<evidence type="ECO:0000256" key="2">
    <source>
        <dbReference type="ARBA" id="ARBA00024195"/>
    </source>
</evidence>
<dbReference type="SMART" id="SM00020">
    <property type="entry name" value="Tryp_SPc"/>
    <property type="match status" value="1"/>
</dbReference>
<dbReference type="GO" id="GO:0006508">
    <property type="term" value="P:proteolysis"/>
    <property type="evidence" value="ECO:0007669"/>
    <property type="project" value="InterPro"/>
</dbReference>
<evidence type="ECO:0000259" key="3">
    <source>
        <dbReference type="PROSITE" id="PS50240"/>
    </source>
</evidence>
<comment type="caution">
    <text evidence="4">The sequence shown here is derived from an EMBL/GenBank/DDBJ whole genome shotgun (WGS) entry which is preliminary data.</text>
</comment>
<comment type="similarity">
    <text evidence="2">Belongs to the peptidase S1 family. CLIP subfamily.</text>
</comment>
<dbReference type="SUPFAM" id="SSF50494">
    <property type="entry name" value="Trypsin-like serine proteases"/>
    <property type="match status" value="1"/>
</dbReference>
<dbReference type="InterPro" id="IPR051487">
    <property type="entry name" value="Ser/Thr_Proteases_Immune/Dev"/>
</dbReference>
<dbReference type="Gene3D" id="2.40.10.10">
    <property type="entry name" value="Trypsin-like serine proteases"/>
    <property type="match status" value="1"/>
</dbReference>
<dbReference type="EMBL" id="CAXKWB010011804">
    <property type="protein sequence ID" value="CAL4102303.1"/>
    <property type="molecule type" value="Genomic_DNA"/>
</dbReference>
<name>A0AAV2QY36_MEGNR</name>
<dbReference type="PROSITE" id="PS50240">
    <property type="entry name" value="TRYPSIN_DOM"/>
    <property type="match status" value="1"/>
</dbReference>
<feature type="non-terminal residue" evidence="4">
    <location>
        <position position="261"/>
    </location>
</feature>
<dbReference type="FunFam" id="2.40.10.10:FF:000002">
    <property type="entry name" value="Transmembrane protease serine"/>
    <property type="match status" value="1"/>
</dbReference>
<keyword evidence="1" id="KW-1015">Disulfide bond</keyword>
<evidence type="ECO:0000313" key="4">
    <source>
        <dbReference type="EMBL" id="CAL4102303.1"/>
    </source>
</evidence>
<dbReference type="GO" id="GO:0004252">
    <property type="term" value="F:serine-type endopeptidase activity"/>
    <property type="evidence" value="ECO:0007669"/>
    <property type="project" value="InterPro"/>
</dbReference>
<dbReference type="InterPro" id="IPR009003">
    <property type="entry name" value="Peptidase_S1_PA"/>
</dbReference>
<dbReference type="InterPro" id="IPR001314">
    <property type="entry name" value="Peptidase_S1A"/>
</dbReference>
<feature type="domain" description="Peptidase S1" evidence="3">
    <location>
        <begin position="1"/>
        <end position="248"/>
    </location>
</feature>
<accession>A0AAV2QY36</accession>
<dbReference type="AlphaFoldDB" id="A0AAV2QY36"/>
<gene>
    <name evidence="4" type="ORF">MNOR_LOCUS17283</name>
</gene>
<dbReference type="Pfam" id="PF00089">
    <property type="entry name" value="Trypsin"/>
    <property type="match status" value="1"/>
</dbReference>
<reference evidence="4 5" key="1">
    <citation type="submission" date="2024-05" db="EMBL/GenBank/DDBJ databases">
        <authorList>
            <person name="Wallberg A."/>
        </authorList>
    </citation>
    <scope>NUCLEOTIDE SEQUENCE [LARGE SCALE GENOMIC DNA]</scope>
</reference>
<evidence type="ECO:0000313" key="5">
    <source>
        <dbReference type="Proteomes" id="UP001497623"/>
    </source>
</evidence>
<organism evidence="4 5">
    <name type="scientific">Meganyctiphanes norvegica</name>
    <name type="common">Northern krill</name>
    <name type="synonym">Thysanopoda norvegica</name>
    <dbReference type="NCBI Taxonomy" id="48144"/>
    <lineage>
        <taxon>Eukaryota</taxon>
        <taxon>Metazoa</taxon>
        <taxon>Ecdysozoa</taxon>
        <taxon>Arthropoda</taxon>
        <taxon>Crustacea</taxon>
        <taxon>Multicrustacea</taxon>
        <taxon>Malacostraca</taxon>
        <taxon>Eumalacostraca</taxon>
        <taxon>Eucarida</taxon>
        <taxon>Euphausiacea</taxon>
        <taxon>Euphausiidae</taxon>
        <taxon>Meganyctiphanes</taxon>
    </lineage>
</organism>
<dbReference type="PANTHER" id="PTHR24256">
    <property type="entry name" value="TRYPTASE-RELATED"/>
    <property type="match status" value="1"/>
</dbReference>
<dbReference type="InterPro" id="IPR043504">
    <property type="entry name" value="Peptidase_S1_PA_chymotrypsin"/>
</dbReference>
<protein>
    <recommendedName>
        <fullName evidence="3">Peptidase S1 domain-containing protein</fullName>
    </recommendedName>
</protein>
<dbReference type="Proteomes" id="UP001497623">
    <property type="component" value="Unassembled WGS sequence"/>
</dbReference>
<sequence>QYGELPWMVALLKSNTDVNTEEEGAKNLFLGGGSLIDPRVVLTAAHKIFDKNVSVDPHMGGWALFETNHKLHQSSELHVDEWVSKNLFNRELRKYNYALLILERPVELGATVGTICLPSTSSQNFDGQQCIVSGWGKDIFGREGRFQRILKLVNVNKVEHSQCQLALKSTRLGSNFTLDQSFVCAGDQGKDACTGDGGSPLVCHDPLSPGQYVQVGISAWGIGCNEKGIPGVYSDVTLVVEWIQEHLDQLHAIVDESKLAD</sequence>
<evidence type="ECO:0000256" key="1">
    <source>
        <dbReference type="ARBA" id="ARBA00023157"/>
    </source>
</evidence>
<keyword evidence="5" id="KW-1185">Reference proteome</keyword>